<evidence type="ECO:0000256" key="1">
    <source>
        <dbReference type="ARBA" id="ARBA00009986"/>
    </source>
</evidence>
<dbReference type="PANTHER" id="PTHR43570:SF20">
    <property type="entry name" value="ALDEHYDE DEHYDROGENASE ALDX-RELATED"/>
    <property type="match status" value="1"/>
</dbReference>
<accession>A0ABY3VK00</accession>
<dbReference type="SUPFAM" id="SSF53720">
    <property type="entry name" value="ALDH-like"/>
    <property type="match status" value="1"/>
</dbReference>
<dbReference type="InterPro" id="IPR016162">
    <property type="entry name" value="Ald_DH_N"/>
</dbReference>
<dbReference type="PIRSF" id="PIRSF036492">
    <property type="entry name" value="ALDH"/>
    <property type="match status" value="1"/>
</dbReference>
<sequence>MSEFSATLDRIIAVQRAALAKDGIPSEDVRIDRLARVAKLISENREEISDALSRDFGYRADTHTLIELSSTINAMTFSAKHVGEWMKPDHREALAADARAVVEYTPKGVIGIMGPWNVPFYLIMIPLAGVLAAGNRAVIKPSEFTPIAAELMQRLVAQYFSEDEVTVVLGGATEGAEFASAAFDHIMFTGSTNVGRHVMRAASANLVPVTLELGGKCPTIVTESFNIDRAAERIMAVKAYNSGQICVAPDHVYVPESRKQEFINACLTATKTMYPEGIGSPDYTSMINSHHYQRMADMVQDARDKGATVIDAIASEGKRHERQFPLTLVLDPGDDAQVMNEEIFGPILPIFGYTAIDDVLTAIATRDHPLGLFIFSDHDSEIRYILDHSVSGGVTVNDVMAHIYPDDLPFGGIGPSGMGRYHSKYGFEEFSNVRSVYYQTESEEQIAAVRAPYSSEVRQFWLTPFDA</sequence>
<protein>
    <recommendedName>
        <fullName evidence="4">Aldehyde dehydrogenase</fullName>
    </recommendedName>
</protein>
<dbReference type="InterPro" id="IPR016161">
    <property type="entry name" value="Ald_DH/histidinol_DH"/>
</dbReference>
<dbReference type="Proteomes" id="UP001055336">
    <property type="component" value="Chromosome"/>
</dbReference>
<gene>
    <name evidence="6" type="ORF">MKK62_25950</name>
</gene>
<name>A0ABY3VK00_9MYCO</name>
<keyword evidence="7" id="KW-1185">Reference proteome</keyword>
<proteinExistence type="inferred from homology"/>
<dbReference type="Pfam" id="PF00171">
    <property type="entry name" value="Aldedh"/>
    <property type="match status" value="1"/>
</dbReference>
<dbReference type="CDD" id="cd07133">
    <property type="entry name" value="ALDH_CALDH_CalB"/>
    <property type="match status" value="1"/>
</dbReference>
<evidence type="ECO:0000313" key="7">
    <source>
        <dbReference type="Proteomes" id="UP001055336"/>
    </source>
</evidence>
<dbReference type="EMBL" id="CP092488">
    <property type="protein sequence ID" value="UMB69730.1"/>
    <property type="molecule type" value="Genomic_DNA"/>
</dbReference>
<evidence type="ECO:0000259" key="5">
    <source>
        <dbReference type="Pfam" id="PF00171"/>
    </source>
</evidence>
<organism evidence="6 7">
    <name type="scientific">Mycobacterium paraterrae</name>
    <dbReference type="NCBI Taxonomy" id="577492"/>
    <lineage>
        <taxon>Bacteria</taxon>
        <taxon>Bacillati</taxon>
        <taxon>Actinomycetota</taxon>
        <taxon>Actinomycetes</taxon>
        <taxon>Mycobacteriales</taxon>
        <taxon>Mycobacteriaceae</taxon>
        <taxon>Mycobacterium</taxon>
    </lineage>
</organism>
<dbReference type="InterPro" id="IPR012394">
    <property type="entry name" value="Aldehyde_DH_NAD(P)"/>
</dbReference>
<dbReference type="Gene3D" id="3.40.605.10">
    <property type="entry name" value="Aldehyde Dehydrogenase, Chain A, domain 1"/>
    <property type="match status" value="1"/>
</dbReference>
<feature type="domain" description="Aldehyde dehydrogenase" evidence="5">
    <location>
        <begin position="28"/>
        <end position="436"/>
    </location>
</feature>
<dbReference type="InterPro" id="IPR015590">
    <property type="entry name" value="Aldehyde_DH_dom"/>
</dbReference>
<reference evidence="6" key="1">
    <citation type="submission" date="2022-08" db="EMBL/GenBank/DDBJ databases">
        <title>Whole genome sequencing of non-tuberculosis mycobacteria type-strains.</title>
        <authorList>
            <person name="Igarashi Y."/>
            <person name="Osugi A."/>
            <person name="Mitarai S."/>
        </authorList>
    </citation>
    <scope>NUCLEOTIDE SEQUENCE</scope>
    <source>
        <strain evidence="6">DSM 45127</strain>
    </source>
</reference>
<evidence type="ECO:0000256" key="2">
    <source>
        <dbReference type="ARBA" id="ARBA00023002"/>
    </source>
</evidence>
<dbReference type="InterPro" id="IPR016160">
    <property type="entry name" value="Ald_DH_CS_CYS"/>
</dbReference>
<dbReference type="RefSeq" id="WP_240261461.1">
    <property type="nucleotide sequence ID" value="NZ_CP092488.2"/>
</dbReference>
<keyword evidence="2 4" id="KW-0560">Oxidoreductase</keyword>
<evidence type="ECO:0000256" key="3">
    <source>
        <dbReference type="ARBA" id="ARBA00023027"/>
    </source>
</evidence>
<evidence type="ECO:0000256" key="4">
    <source>
        <dbReference type="PIRNR" id="PIRNR036492"/>
    </source>
</evidence>
<dbReference type="InterPro" id="IPR016163">
    <property type="entry name" value="Ald_DH_C"/>
</dbReference>
<comment type="similarity">
    <text evidence="1 4">Belongs to the aldehyde dehydrogenase family.</text>
</comment>
<dbReference type="PROSITE" id="PS00070">
    <property type="entry name" value="ALDEHYDE_DEHYDR_CYS"/>
    <property type="match status" value="1"/>
</dbReference>
<dbReference type="PANTHER" id="PTHR43570">
    <property type="entry name" value="ALDEHYDE DEHYDROGENASE"/>
    <property type="match status" value="1"/>
</dbReference>
<evidence type="ECO:0000313" key="6">
    <source>
        <dbReference type="EMBL" id="UMB69730.1"/>
    </source>
</evidence>
<dbReference type="Gene3D" id="3.40.309.10">
    <property type="entry name" value="Aldehyde Dehydrogenase, Chain A, domain 2"/>
    <property type="match status" value="1"/>
</dbReference>
<keyword evidence="3" id="KW-0520">NAD</keyword>